<evidence type="ECO:0000313" key="4">
    <source>
        <dbReference type="Proteomes" id="UP001203284"/>
    </source>
</evidence>
<dbReference type="PROSITE" id="PS51257">
    <property type="entry name" value="PROKAR_LIPOPROTEIN"/>
    <property type="match status" value="1"/>
</dbReference>
<feature type="compositionally biased region" description="Low complexity" evidence="1">
    <location>
        <begin position="27"/>
        <end position="39"/>
    </location>
</feature>
<feature type="signal peptide" evidence="2">
    <location>
        <begin position="1"/>
        <end position="22"/>
    </location>
</feature>
<feature type="compositionally biased region" description="Low complexity" evidence="1">
    <location>
        <begin position="243"/>
        <end position="277"/>
    </location>
</feature>
<comment type="caution">
    <text evidence="3">The sequence shown here is derived from an EMBL/GenBank/DDBJ whole genome shotgun (WGS) entry which is preliminary data.</text>
</comment>
<feature type="chain" id="PRO_5045995121" description="DUF4232 domain-containing protein" evidence="2">
    <location>
        <begin position="23"/>
        <end position="290"/>
    </location>
</feature>
<protein>
    <recommendedName>
        <fullName evidence="5">DUF4232 domain-containing protein</fullName>
    </recommendedName>
</protein>
<feature type="region of interest" description="Disordered" evidence="1">
    <location>
        <begin position="210"/>
        <end position="290"/>
    </location>
</feature>
<reference evidence="3 4" key="1">
    <citation type="submission" date="2022-04" db="EMBL/GenBank/DDBJ databases">
        <authorList>
            <person name="Grouzdev D.S."/>
            <person name="Pantiukh K.S."/>
            <person name="Krutkina M.S."/>
        </authorList>
    </citation>
    <scope>NUCLEOTIDE SEQUENCE [LARGE SCALE GENOMIC DNA]</scope>
    <source>
        <strain evidence="3 4">6x-1</strain>
    </source>
</reference>
<feature type="compositionally biased region" description="Basic residues" evidence="1">
    <location>
        <begin position="215"/>
        <end position="231"/>
    </location>
</feature>
<sequence>MAARLAVMAALGLGLAGCGSSAGTGGAPAPAGTTSTGTPNWSALLGGQTQQPAPAATPAGAPGATEFDPRTYGCPKIEIRGGAAVWQVNDKSDGGLRYQATIVQTARDCMFARPDMTMKIGIQGRVLLGPKGGPGALTIPLRIAVVEEGPTPKTVWTKLYTAQVQVPPNELQVDFNIVAADVTFPLPDPKVLERYVVYLGFDSQAGAAAEARSKPAAKPRAPKPAAPRKPKPAAAPVSEPDSEPTASEPPAVSAPAAAPAAPAPAATQPAQSAPAQQWIGAPAPATGGFN</sequence>
<evidence type="ECO:0000256" key="2">
    <source>
        <dbReference type="SAM" id="SignalP"/>
    </source>
</evidence>
<gene>
    <name evidence="3" type="ORF">MWN34_19230</name>
</gene>
<feature type="compositionally biased region" description="Low complexity" evidence="1">
    <location>
        <begin position="46"/>
        <end position="65"/>
    </location>
</feature>
<organism evidence="3 4">
    <name type="scientific">Ancylobacter crimeensis</name>
    <dbReference type="NCBI Taxonomy" id="2579147"/>
    <lineage>
        <taxon>Bacteria</taxon>
        <taxon>Pseudomonadati</taxon>
        <taxon>Pseudomonadota</taxon>
        <taxon>Alphaproteobacteria</taxon>
        <taxon>Hyphomicrobiales</taxon>
        <taxon>Xanthobacteraceae</taxon>
        <taxon>Ancylobacter</taxon>
    </lineage>
</organism>
<dbReference type="RefSeq" id="WP_247030936.1">
    <property type="nucleotide sequence ID" value="NZ_JALKCH010000018.1"/>
</dbReference>
<keyword evidence="2" id="KW-0732">Signal</keyword>
<keyword evidence="4" id="KW-1185">Reference proteome</keyword>
<name>A0ABT0DGZ9_9HYPH</name>
<dbReference type="EMBL" id="JALKCH010000018">
    <property type="protein sequence ID" value="MCK0199037.1"/>
    <property type="molecule type" value="Genomic_DNA"/>
</dbReference>
<proteinExistence type="predicted"/>
<accession>A0ABT0DGZ9</accession>
<evidence type="ECO:0008006" key="5">
    <source>
        <dbReference type="Google" id="ProtNLM"/>
    </source>
</evidence>
<evidence type="ECO:0000256" key="1">
    <source>
        <dbReference type="SAM" id="MobiDB-lite"/>
    </source>
</evidence>
<feature type="region of interest" description="Disordered" evidence="1">
    <location>
        <begin position="23"/>
        <end position="67"/>
    </location>
</feature>
<dbReference type="Proteomes" id="UP001203284">
    <property type="component" value="Unassembled WGS sequence"/>
</dbReference>
<evidence type="ECO:0000313" key="3">
    <source>
        <dbReference type="EMBL" id="MCK0199037.1"/>
    </source>
</evidence>